<organism evidence="3">
    <name type="scientific">hydrothermal vent metagenome</name>
    <dbReference type="NCBI Taxonomy" id="652676"/>
    <lineage>
        <taxon>unclassified sequences</taxon>
        <taxon>metagenomes</taxon>
        <taxon>ecological metagenomes</taxon>
    </lineage>
</organism>
<dbReference type="Gene3D" id="3.40.50.720">
    <property type="entry name" value="NAD(P)-binding Rossmann-like Domain"/>
    <property type="match status" value="1"/>
</dbReference>
<protein>
    <submittedName>
        <fullName evidence="3">Legionaminic acid biosynthesis protein PtmA</fullName>
    </submittedName>
</protein>
<dbReference type="PRINTS" id="PR00080">
    <property type="entry name" value="SDRFAMILY"/>
</dbReference>
<keyword evidence="2" id="KW-0560">Oxidoreductase</keyword>
<reference evidence="3" key="1">
    <citation type="submission" date="2016-10" db="EMBL/GenBank/DDBJ databases">
        <authorList>
            <person name="de Groot N.N."/>
        </authorList>
    </citation>
    <scope>NUCLEOTIDE SEQUENCE</scope>
</reference>
<dbReference type="EMBL" id="FPHF01000011">
    <property type="protein sequence ID" value="SFV50823.1"/>
    <property type="molecule type" value="Genomic_DNA"/>
</dbReference>
<proteinExistence type="inferred from homology"/>
<dbReference type="CDD" id="cd08930">
    <property type="entry name" value="SDR_c8"/>
    <property type="match status" value="1"/>
</dbReference>
<accession>A0A1W1BBH3</accession>
<dbReference type="PRINTS" id="PR00081">
    <property type="entry name" value="GDHRDH"/>
</dbReference>
<comment type="similarity">
    <text evidence="1">Belongs to the short-chain dehydrogenases/reductases (SDR) family.</text>
</comment>
<dbReference type="AlphaFoldDB" id="A0A1W1BBH3"/>
<evidence type="ECO:0000256" key="1">
    <source>
        <dbReference type="ARBA" id="ARBA00006484"/>
    </source>
</evidence>
<evidence type="ECO:0000256" key="2">
    <source>
        <dbReference type="ARBA" id="ARBA00023002"/>
    </source>
</evidence>
<sequence length="256" mass="28592">MLKDKVVVITGGAGLIGQAFVKAVVQNHGIAIIADINKELGLNVKDVLSLELDSANIDFIHLDITSKNSLSNAITVLHKKYKKIDALVNNAYPRNKNYARDFFDVEYEDFKENLGLNLGGYFTTSQQFAKYFQNQGYGNIINISSIYGVVAPKFEVYNGTKMTMPVEYAAIKSGLIHLTKYMAKYFKGTNIRVNTISPGGILDNQNELFIQQYKENCLNKGMLNRDDLAGTLLYLISDMSRYVNGQNIIVDDGFTL</sequence>
<dbReference type="InterPro" id="IPR002347">
    <property type="entry name" value="SDR_fam"/>
</dbReference>
<evidence type="ECO:0000313" key="3">
    <source>
        <dbReference type="EMBL" id="SFV50823.1"/>
    </source>
</evidence>
<name>A0A1W1BBH3_9ZZZZ</name>
<gene>
    <name evidence="3" type="ORF">MNB_SM-4-459</name>
</gene>
<dbReference type="PANTHER" id="PTHR42760">
    <property type="entry name" value="SHORT-CHAIN DEHYDROGENASES/REDUCTASES FAMILY MEMBER"/>
    <property type="match status" value="1"/>
</dbReference>
<dbReference type="SUPFAM" id="SSF51735">
    <property type="entry name" value="NAD(P)-binding Rossmann-fold domains"/>
    <property type="match status" value="1"/>
</dbReference>
<dbReference type="Pfam" id="PF13561">
    <property type="entry name" value="adh_short_C2"/>
    <property type="match status" value="1"/>
</dbReference>
<dbReference type="InterPro" id="IPR036291">
    <property type="entry name" value="NAD(P)-bd_dom_sf"/>
</dbReference>
<dbReference type="PANTHER" id="PTHR42760:SF133">
    <property type="entry name" value="3-OXOACYL-[ACYL-CARRIER-PROTEIN] REDUCTASE"/>
    <property type="match status" value="1"/>
</dbReference>
<dbReference type="GO" id="GO:0016616">
    <property type="term" value="F:oxidoreductase activity, acting on the CH-OH group of donors, NAD or NADP as acceptor"/>
    <property type="evidence" value="ECO:0007669"/>
    <property type="project" value="TreeGrafter"/>
</dbReference>
<dbReference type="NCBIfam" id="NF006619">
    <property type="entry name" value="PRK09186.1"/>
    <property type="match status" value="1"/>
</dbReference>